<protein>
    <submittedName>
        <fullName evidence="1">Uncharacterized protein</fullName>
    </submittedName>
</protein>
<keyword evidence="2" id="KW-1185">Reference proteome</keyword>
<dbReference type="Proteomes" id="UP001145114">
    <property type="component" value="Unassembled WGS sequence"/>
</dbReference>
<gene>
    <name evidence="1" type="ORF">EV182_000338</name>
</gene>
<evidence type="ECO:0000313" key="2">
    <source>
        <dbReference type="Proteomes" id="UP001145114"/>
    </source>
</evidence>
<proteinExistence type="predicted"/>
<comment type="caution">
    <text evidence="1">The sequence shown here is derived from an EMBL/GenBank/DDBJ whole genome shotgun (WGS) entry which is preliminary data.</text>
</comment>
<accession>A0ACC1HH75</accession>
<evidence type="ECO:0000313" key="1">
    <source>
        <dbReference type="EMBL" id="KAJ1675914.1"/>
    </source>
</evidence>
<reference evidence="1" key="1">
    <citation type="submission" date="2022-06" db="EMBL/GenBank/DDBJ databases">
        <title>Phylogenomic reconstructions and comparative analyses of Kickxellomycotina fungi.</title>
        <authorList>
            <person name="Reynolds N.K."/>
            <person name="Stajich J.E."/>
            <person name="Barry K."/>
            <person name="Grigoriev I.V."/>
            <person name="Crous P."/>
            <person name="Smith M.E."/>
        </authorList>
    </citation>
    <scope>NUCLEOTIDE SEQUENCE</scope>
    <source>
        <strain evidence="1">RSA 2271</strain>
    </source>
</reference>
<sequence length="291" mass="32705">MFIRRPRGNSTSKRRLQTLEELGFKFDEQGRLVCAKSGKKYDFEWFDQKQLNYDFYLDVSEYIQDLTSRGYGVIVANPNENFVDESNSTIARSASPEEHIEYLQNNVISKLSCKKIAFICHSYGAACVINLLQKYYDEFTSKVYGVATLESIHNVLSFKDRERAWIQANCKNWASSNMPAGEPLSSGYMGCPNISSGNNAKLTPLHIDPGTDTRDRTPYCAREQVIEFIEQAFAKPLSSSPTAEVEDRHQRVFMQDTADAADSSSNGLTSIDVYTLDDTSNIATGTGIGWE</sequence>
<name>A0ACC1HH75_9FUNG</name>
<organism evidence="1 2">
    <name type="scientific">Spiromyces aspiralis</name>
    <dbReference type="NCBI Taxonomy" id="68401"/>
    <lineage>
        <taxon>Eukaryota</taxon>
        <taxon>Fungi</taxon>
        <taxon>Fungi incertae sedis</taxon>
        <taxon>Zoopagomycota</taxon>
        <taxon>Kickxellomycotina</taxon>
        <taxon>Kickxellomycetes</taxon>
        <taxon>Kickxellales</taxon>
        <taxon>Kickxellaceae</taxon>
        <taxon>Spiromyces</taxon>
    </lineage>
</organism>
<dbReference type="EMBL" id="JAMZIH010005153">
    <property type="protein sequence ID" value="KAJ1675914.1"/>
    <property type="molecule type" value="Genomic_DNA"/>
</dbReference>